<keyword evidence="3" id="KW-0002">3D-structure</keyword>
<name>A0A345GU12_9CAUD</name>
<protein>
    <submittedName>
        <fullName evidence="1">Uncharacterized protein</fullName>
    </submittedName>
</protein>
<proteinExistence type="evidence at protein level"/>
<evidence type="ECO:0000313" key="1">
    <source>
        <dbReference type="EMBL" id="AXG67776.1"/>
    </source>
</evidence>
<sequence length="206" mass="23173">MKPLDVFMPIIHRFAPGCPEPTAFAAIREAAIKFCERTRLWRCDDEFNVGADECAEVAVPYGAALYEMELVQFNGRNMRPVSTQWLDEQVPDWRTTTQSGQAQYVTQQSEDTLTFVPAEAGSVRVYGLLKPTLDADSLPDLLADTYRKTIADGALSELLIIPGKAWMSADLAVFFGTRFDRELDRLSTKTIKGQQRAPVRTRAQFF</sequence>
<reference evidence="3" key="2">
    <citation type="journal article" date="2023" name="J. Mol. Biol.">
        <title>Asymmetric Structure of Podophage GP4 Reveals a Novel Architecture of Three Types of Tail Fibers.</title>
        <authorList>
            <person name="Zheng J."/>
            <person name="Chen W."/>
            <person name="Xiao H."/>
            <person name="Yang F."/>
            <person name="Song J."/>
            <person name="Cheng L."/>
            <person name="Liu H."/>
        </authorList>
    </citation>
    <scope>STRUCTURE BY ELECTRON MICROSCOPY (3.80 ANGSTROMS)</scope>
</reference>
<evidence type="ECO:0007829" key="3">
    <source>
        <dbReference type="PDB" id="8JOV"/>
    </source>
</evidence>
<dbReference type="GeneID" id="65067741"/>
<reference evidence="1 2" key="1">
    <citation type="submission" date="2018-07" db="EMBL/GenBank/DDBJ databases">
        <title>Complete sequence of phage GP4.</title>
        <authorList>
            <person name="Wang R."/>
            <person name="Tong Y."/>
            <person name="Liu H."/>
        </authorList>
    </citation>
    <scope>NUCLEOTIDE SEQUENCE [LARGE SCALE GENOMIC DNA]</scope>
</reference>
<keyword evidence="2" id="KW-1185">Reference proteome</keyword>
<dbReference type="Pfam" id="PF24175">
    <property type="entry name" value="SU10_adaptor"/>
    <property type="match status" value="1"/>
</dbReference>
<dbReference type="SMR" id="A0A345GU12"/>
<dbReference type="EMBL" id="MH638294">
    <property type="protein sequence ID" value="AXG67776.1"/>
    <property type="molecule type" value="Genomic_DNA"/>
</dbReference>
<accession>A0A345GU12</accession>
<evidence type="ECO:0000313" key="2">
    <source>
        <dbReference type="Proteomes" id="UP000259464"/>
    </source>
</evidence>
<organism evidence="1 2">
    <name type="scientific">Ralstonia phage GP4</name>
    <dbReference type="NCBI Taxonomy" id="2282904"/>
    <lineage>
        <taxon>Viruses</taxon>
        <taxon>Duplodnaviria</taxon>
        <taxon>Heunggongvirae</taxon>
        <taxon>Uroviricota</taxon>
        <taxon>Caudoviricetes</taxon>
        <taxon>Gervaisevirus</taxon>
        <taxon>Gervaisevirus GP4</taxon>
    </lineage>
</organism>
<dbReference type="RefSeq" id="YP_010078813.1">
    <property type="nucleotide sequence ID" value="NC_054964.1"/>
</dbReference>
<dbReference type="EMDB" id="EMD-36463"/>
<dbReference type="InterPro" id="IPR056209">
    <property type="entry name" value="SU10_adaptor"/>
</dbReference>
<dbReference type="KEGG" id="vg:65067741"/>
<dbReference type="PDB" id="8JOV">
    <property type="method" value="EM"/>
    <property type="resolution" value="3.80 A"/>
    <property type="chains" value="G/H/I/J/K/L/S/W/a/e/i/m=1-206"/>
</dbReference>
<dbReference type="Proteomes" id="UP000259464">
    <property type="component" value="Segment"/>
</dbReference>